<proteinExistence type="predicted"/>
<dbReference type="Proteomes" id="UP001597296">
    <property type="component" value="Unassembled WGS sequence"/>
</dbReference>
<sequence>MGWIAVGVATVATIAQTTMSAMQASAQADAQEKQYRYQADQARANASFMEQNAKATEDAGRSAEQRQRVINNQQLGQMRAQAGASGLDVGSDTLVDSFATQSAMGEVDALNVRNNYQREANQYWQQKANYDSQANWYDSAASKVDPTMEIAGIAAGGLGKVASSWTSFFGSPSSASETSNLFGNASTTFGAPASSTDISGLTLKPSNFSLRVR</sequence>
<dbReference type="InterPro" id="IPR038996">
    <property type="entry name" value="Gp14"/>
</dbReference>
<name>A0ABW5CDX8_9PROT</name>
<organism evidence="1 2">
    <name type="scientific">Phaeospirillum tilakii</name>
    <dbReference type="NCBI Taxonomy" id="741673"/>
    <lineage>
        <taxon>Bacteria</taxon>
        <taxon>Pseudomonadati</taxon>
        <taxon>Pseudomonadota</taxon>
        <taxon>Alphaproteobacteria</taxon>
        <taxon>Rhodospirillales</taxon>
        <taxon>Rhodospirillaceae</taxon>
        <taxon>Phaeospirillum</taxon>
    </lineage>
</organism>
<accession>A0ABW5CDX8</accession>
<protein>
    <recommendedName>
        <fullName evidence="3">Internal virion protein</fullName>
    </recommendedName>
</protein>
<dbReference type="RefSeq" id="WP_377318683.1">
    <property type="nucleotide sequence ID" value="NZ_JBHUIY010000048.1"/>
</dbReference>
<gene>
    <name evidence="1" type="ORF">ACFSNB_16825</name>
</gene>
<keyword evidence="2" id="KW-1185">Reference proteome</keyword>
<evidence type="ECO:0000313" key="1">
    <source>
        <dbReference type="EMBL" id="MFD2235469.1"/>
    </source>
</evidence>
<evidence type="ECO:0000313" key="2">
    <source>
        <dbReference type="Proteomes" id="UP001597296"/>
    </source>
</evidence>
<dbReference type="Pfam" id="PF24072">
    <property type="entry name" value="T7_gp14"/>
    <property type="match status" value="1"/>
</dbReference>
<dbReference type="EMBL" id="JBHUIY010000048">
    <property type="protein sequence ID" value="MFD2235469.1"/>
    <property type="molecule type" value="Genomic_DNA"/>
</dbReference>
<comment type="caution">
    <text evidence="1">The sequence shown here is derived from an EMBL/GenBank/DDBJ whole genome shotgun (WGS) entry which is preliminary data.</text>
</comment>
<evidence type="ECO:0008006" key="3">
    <source>
        <dbReference type="Google" id="ProtNLM"/>
    </source>
</evidence>
<reference evidence="2" key="1">
    <citation type="journal article" date="2019" name="Int. J. Syst. Evol. Microbiol.">
        <title>The Global Catalogue of Microorganisms (GCM) 10K type strain sequencing project: providing services to taxonomists for standard genome sequencing and annotation.</title>
        <authorList>
            <consortium name="The Broad Institute Genomics Platform"/>
            <consortium name="The Broad Institute Genome Sequencing Center for Infectious Disease"/>
            <person name="Wu L."/>
            <person name="Ma J."/>
        </authorList>
    </citation>
    <scope>NUCLEOTIDE SEQUENCE [LARGE SCALE GENOMIC DNA]</scope>
    <source>
        <strain evidence="2">KCTC 15012</strain>
    </source>
</reference>